<dbReference type="SUPFAM" id="SSF54106">
    <property type="entry name" value="LysM domain"/>
    <property type="match status" value="1"/>
</dbReference>
<keyword evidence="1" id="KW-0863">Zinc-finger</keyword>
<protein>
    <recommendedName>
        <fullName evidence="7">LysM domain-containing protein</fullName>
    </recommendedName>
</protein>
<feature type="domain" description="LysM" evidence="4">
    <location>
        <begin position="123"/>
        <end position="167"/>
    </location>
</feature>
<dbReference type="InterPro" id="IPR018392">
    <property type="entry name" value="LysM"/>
</dbReference>
<dbReference type="InterPro" id="IPR045030">
    <property type="entry name" value="LYSM1-4"/>
</dbReference>
<dbReference type="Proteomes" id="UP000310066">
    <property type="component" value="Unassembled WGS sequence"/>
</dbReference>
<name>A0A4U0UG59_9PEZI</name>
<dbReference type="OrthoDB" id="2107166at2759"/>
<keyword evidence="1" id="KW-0862">Zinc</keyword>
<dbReference type="PANTHER" id="PTHR20932">
    <property type="entry name" value="LYSM AND PUTATIVE PEPTIDOGLYCAN-BINDING DOMAIN-CONTAINING PROTEIN"/>
    <property type="match status" value="1"/>
</dbReference>
<proteinExistence type="predicted"/>
<dbReference type="InterPro" id="IPR001841">
    <property type="entry name" value="Znf_RING"/>
</dbReference>
<comment type="caution">
    <text evidence="5">The sequence shown here is derived from an EMBL/GenBank/DDBJ whole genome shotgun (WGS) entry which is preliminary data.</text>
</comment>
<evidence type="ECO:0000313" key="5">
    <source>
        <dbReference type="EMBL" id="TKA34563.1"/>
    </source>
</evidence>
<sequence length="275" mass="30997">MADACATCASSFDSPIEPMSEKPLLPGRYLQCCGRSICARCLNQNKRYETYCPYCQITTEPSLLPQGLRDPPAYSSLEEHGVPPPPERAPTANDEDELPAYSAHQPVQPPSEKRREEEQAPDVLHFLTPTDSLHSLALAYNVPINALRRANNVFSDHLIQGRRTVIIPGEFYKGGVSLSPQAPEGEEEEMKRGRVRKWMVACKVADIPPRLRYDVALLYLQQAEWELETAIEAYREDERWEKEHPLEAKAKAKKGKRPADTPKTVGMRRFVGLSI</sequence>
<dbReference type="CDD" id="cd00118">
    <property type="entry name" value="LysM"/>
    <property type="match status" value="1"/>
</dbReference>
<feature type="region of interest" description="Disordered" evidence="2">
    <location>
        <begin position="101"/>
        <end position="120"/>
    </location>
</feature>
<dbReference type="InterPro" id="IPR036779">
    <property type="entry name" value="LysM_dom_sf"/>
</dbReference>
<reference evidence="5 6" key="1">
    <citation type="submission" date="2017-03" db="EMBL/GenBank/DDBJ databases">
        <title>Genomes of endolithic fungi from Antarctica.</title>
        <authorList>
            <person name="Coleine C."/>
            <person name="Masonjones S."/>
            <person name="Stajich J.E."/>
        </authorList>
    </citation>
    <scope>NUCLEOTIDE SEQUENCE [LARGE SCALE GENOMIC DNA]</scope>
    <source>
        <strain evidence="5 6">CCFEE 5311</strain>
    </source>
</reference>
<dbReference type="Gene3D" id="3.10.350.10">
    <property type="entry name" value="LysM domain"/>
    <property type="match status" value="1"/>
</dbReference>
<dbReference type="PROSITE" id="PS50089">
    <property type="entry name" value="ZF_RING_2"/>
    <property type="match status" value="1"/>
</dbReference>
<feature type="region of interest" description="Disordered" evidence="2">
    <location>
        <begin position="66"/>
        <end position="94"/>
    </location>
</feature>
<dbReference type="EMBL" id="NAJP01000079">
    <property type="protein sequence ID" value="TKA34563.1"/>
    <property type="molecule type" value="Genomic_DNA"/>
</dbReference>
<evidence type="ECO:0000256" key="2">
    <source>
        <dbReference type="SAM" id="MobiDB-lite"/>
    </source>
</evidence>
<organism evidence="5 6">
    <name type="scientific">Friedmanniomyces endolithicus</name>
    <dbReference type="NCBI Taxonomy" id="329885"/>
    <lineage>
        <taxon>Eukaryota</taxon>
        <taxon>Fungi</taxon>
        <taxon>Dikarya</taxon>
        <taxon>Ascomycota</taxon>
        <taxon>Pezizomycotina</taxon>
        <taxon>Dothideomycetes</taxon>
        <taxon>Dothideomycetidae</taxon>
        <taxon>Mycosphaerellales</taxon>
        <taxon>Teratosphaeriaceae</taxon>
        <taxon>Friedmanniomyces</taxon>
    </lineage>
</organism>
<gene>
    <name evidence="5" type="ORF">B0A54_13618</name>
</gene>
<evidence type="ECO:0000259" key="3">
    <source>
        <dbReference type="PROSITE" id="PS50089"/>
    </source>
</evidence>
<dbReference type="GO" id="GO:0008270">
    <property type="term" value="F:zinc ion binding"/>
    <property type="evidence" value="ECO:0007669"/>
    <property type="project" value="UniProtKB-KW"/>
</dbReference>
<evidence type="ECO:0000256" key="1">
    <source>
        <dbReference type="PROSITE-ProRule" id="PRU00175"/>
    </source>
</evidence>
<evidence type="ECO:0000259" key="4">
    <source>
        <dbReference type="PROSITE" id="PS51782"/>
    </source>
</evidence>
<evidence type="ECO:0000313" key="6">
    <source>
        <dbReference type="Proteomes" id="UP000310066"/>
    </source>
</evidence>
<dbReference type="Pfam" id="PF01476">
    <property type="entry name" value="LysM"/>
    <property type="match status" value="1"/>
</dbReference>
<dbReference type="AlphaFoldDB" id="A0A4U0UG59"/>
<accession>A0A4U0UG59</accession>
<feature type="domain" description="RING-type" evidence="3">
    <location>
        <begin position="5"/>
        <end position="56"/>
    </location>
</feature>
<dbReference type="PROSITE" id="PS51782">
    <property type="entry name" value="LYSM"/>
    <property type="match status" value="1"/>
</dbReference>
<keyword evidence="1" id="KW-0479">Metal-binding</keyword>
<evidence type="ECO:0008006" key="7">
    <source>
        <dbReference type="Google" id="ProtNLM"/>
    </source>
</evidence>
<dbReference type="PANTHER" id="PTHR20932:SF31">
    <property type="entry name" value="RING-TYPE DOMAIN-CONTAINING PROTEIN"/>
    <property type="match status" value="1"/>
</dbReference>